<evidence type="ECO:0000313" key="2">
    <source>
        <dbReference type="Proteomes" id="UP001189122"/>
    </source>
</evidence>
<dbReference type="PANTHER" id="PTHR12224">
    <property type="entry name" value="BETA-1,4-MANNOSYL-GLYCOPROTEIN BETA-1,4-N-ACETYLGLUCOSAMINYL-TRANSFERASE"/>
    <property type="match status" value="1"/>
</dbReference>
<proteinExistence type="predicted"/>
<dbReference type="AlphaFoldDB" id="A0A7I8IRH5"/>
<reference evidence="1 2" key="1">
    <citation type="submission" date="2019-12" db="EMBL/GenBank/DDBJ databases">
        <authorList>
            <person name="Scholz U."/>
            <person name="Mascher M."/>
            <person name="Fiebig A."/>
        </authorList>
    </citation>
    <scope>NUCLEOTIDE SEQUENCE</scope>
</reference>
<dbReference type="GO" id="GO:0003830">
    <property type="term" value="F:beta-1,4-mannosylglycoprotein 4-beta-N-acetylglucosaminyltransferase activity"/>
    <property type="evidence" value="ECO:0007669"/>
    <property type="project" value="InterPro"/>
</dbReference>
<evidence type="ECO:0000313" key="1">
    <source>
        <dbReference type="EMBL" id="CAA2619814.1"/>
    </source>
</evidence>
<organism evidence="1">
    <name type="scientific">Spirodela intermedia</name>
    <name type="common">Intermediate duckweed</name>
    <dbReference type="NCBI Taxonomy" id="51605"/>
    <lineage>
        <taxon>Eukaryota</taxon>
        <taxon>Viridiplantae</taxon>
        <taxon>Streptophyta</taxon>
        <taxon>Embryophyta</taxon>
        <taxon>Tracheophyta</taxon>
        <taxon>Spermatophyta</taxon>
        <taxon>Magnoliopsida</taxon>
        <taxon>Liliopsida</taxon>
        <taxon>Araceae</taxon>
        <taxon>Lemnoideae</taxon>
        <taxon>Spirodela</taxon>
    </lineage>
</organism>
<dbReference type="EMBL" id="LR743592">
    <property type="protein sequence ID" value="CAA2619814.1"/>
    <property type="molecule type" value="Genomic_DNA"/>
</dbReference>
<keyword evidence="2" id="KW-1185">Reference proteome</keyword>
<dbReference type="PANTHER" id="PTHR12224:SF0">
    <property type="entry name" value="BETA-1,4-MANNOSYL-GLYCOPROTEIN 4-BETA-N-ACETYLGLUCOSAMINYLTRANSFERASE"/>
    <property type="match status" value="1"/>
</dbReference>
<dbReference type="InterPro" id="IPR006813">
    <property type="entry name" value="Glyco_trans_17"/>
</dbReference>
<sequence>MAELCKLHGWGVRETPRRVFDAVLFNNELDILAIRWNELLPYVSEFFFLDMESWRASVHRYRSGETRYVHFRQSDELLADAGWHCSFCFRRISEFVFKMKAYSHVDRVKFSYYLDPGRIQRIICQGLDLFDMFPEEYTFREIISKLGPIPRSFSAVHLPGYLIQNVDKFRYLLPGNCQREEG</sequence>
<dbReference type="Proteomes" id="UP001189122">
    <property type="component" value="Unassembled WGS sequence"/>
</dbReference>
<name>A0A7I8IRH5_SPIIN</name>
<accession>A0A7I8IRH5</accession>
<gene>
    <name evidence="1" type="ORF">SI7747_05005983</name>
</gene>
<dbReference type="GO" id="GO:0006044">
    <property type="term" value="P:N-acetylglucosamine metabolic process"/>
    <property type="evidence" value="ECO:0007669"/>
    <property type="project" value="TreeGrafter"/>
</dbReference>
<dbReference type="Pfam" id="PF04724">
    <property type="entry name" value="Glyco_transf_17"/>
    <property type="match status" value="1"/>
</dbReference>
<dbReference type="EMBL" id="CACRZD030000005">
    <property type="protein sequence ID" value="CAA6659561.1"/>
    <property type="molecule type" value="Genomic_DNA"/>
</dbReference>
<protein>
    <submittedName>
        <fullName evidence="1">Uncharacterized protein</fullName>
    </submittedName>
</protein>
<dbReference type="GO" id="GO:0016020">
    <property type="term" value="C:membrane"/>
    <property type="evidence" value="ECO:0007669"/>
    <property type="project" value="InterPro"/>
</dbReference>